<evidence type="ECO:0000313" key="2">
    <source>
        <dbReference type="Proteomes" id="UP001060085"/>
    </source>
</evidence>
<protein>
    <submittedName>
        <fullName evidence="1">Uncharacterized protein</fullName>
    </submittedName>
</protein>
<organism evidence="1 2">
    <name type="scientific">Catharanthus roseus</name>
    <name type="common">Madagascar periwinkle</name>
    <name type="synonym">Vinca rosea</name>
    <dbReference type="NCBI Taxonomy" id="4058"/>
    <lineage>
        <taxon>Eukaryota</taxon>
        <taxon>Viridiplantae</taxon>
        <taxon>Streptophyta</taxon>
        <taxon>Embryophyta</taxon>
        <taxon>Tracheophyta</taxon>
        <taxon>Spermatophyta</taxon>
        <taxon>Magnoliopsida</taxon>
        <taxon>eudicotyledons</taxon>
        <taxon>Gunneridae</taxon>
        <taxon>Pentapetalae</taxon>
        <taxon>asterids</taxon>
        <taxon>lamiids</taxon>
        <taxon>Gentianales</taxon>
        <taxon>Apocynaceae</taxon>
        <taxon>Rauvolfioideae</taxon>
        <taxon>Vinceae</taxon>
        <taxon>Catharanthinae</taxon>
        <taxon>Catharanthus</taxon>
    </lineage>
</organism>
<dbReference type="EMBL" id="CM044707">
    <property type="protein sequence ID" value="KAI5654849.1"/>
    <property type="molecule type" value="Genomic_DNA"/>
</dbReference>
<keyword evidence="2" id="KW-1185">Reference proteome</keyword>
<accession>A0ACC0A251</accession>
<evidence type="ECO:0000313" key="1">
    <source>
        <dbReference type="EMBL" id="KAI5654849.1"/>
    </source>
</evidence>
<dbReference type="Proteomes" id="UP001060085">
    <property type="component" value="Linkage Group LG07"/>
</dbReference>
<reference evidence="2" key="1">
    <citation type="journal article" date="2023" name="Nat. Plants">
        <title>Single-cell RNA sequencing provides a high-resolution roadmap for understanding the multicellular compartmentation of specialized metabolism.</title>
        <authorList>
            <person name="Sun S."/>
            <person name="Shen X."/>
            <person name="Li Y."/>
            <person name="Li Y."/>
            <person name="Wang S."/>
            <person name="Li R."/>
            <person name="Zhang H."/>
            <person name="Shen G."/>
            <person name="Guo B."/>
            <person name="Wei J."/>
            <person name="Xu J."/>
            <person name="St-Pierre B."/>
            <person name="Chen S."/>
            <person name="Sun C."/>
        </authorList>
    </citation>
    <scope>NUCLEOTIDE SEQUENCE [LARGE SCALE GENOMIC DNA]</scope>
</reference>
<proteinExistence type="predicted"/>
<comment type="caution">
    <text evidence="1">The sequence shown here is derived from an EMBL/GenBank/DDBJ whole genome shotgun (WGS) entry which is preliminary data.</text>
</comment>
<sequence length="163" mass="18451">MHLCKLVITPLASHFKLSDKTCPKTESEKRDMANIPYRIAIGSWLLRYLNGTLDRGLHYHNWSDFELIGFVDSDFAGDKDAGNCVSWKSQLQPVVALLTTEAKYIVATEAIKEAIWHQGEKVSSGLVDIDKINTDKNLADFGTKIINTDKFMFCRDFLHLDTV</sequence>
<name>A0ACC0A251_CATRO</name>
<gene>
    <name evidence="1" type="ORF">M9H77_32036</name>
</gene>